<feature type="region of interest" description="Disordered" evidence="1">
    <location>
        <begin position="1"/>
        <end position="39"/>
    </location>
</feature>
<keyword evidence="3" id="KW-1185">Reference proteome</keyword>
<protein>
    <recommendedName>
        <fullName evidence="4">BRCT domain-containing protein</fullName>
    </recommendedName>
</protein>
<sequence>MPNPHLHDPRADSRIRLGPAPQATTHAAKRSEPDSASTVTLRPLKQARLEENLWEEQFRDRACGQGALDAFLPSCLQPIQGGPAPRAHRARPSQLHCMFFATASSECYSEECAEWRQSHRLTMSTAVQKDEFLKMTELNLKPNLGAVFDIRPAADQPAGIDGSSLLAKLKAHLEKSNSVGVMEFPKVPVCLMPATAPNKDILSRDAMAEYPLYAVGVWQPPQSPNVDIRKSLLYRATRISQLMRTYQWPFAPDFLTQKCLCILAVNKPVREEIIELVAELGGTIVDSVYEEFDILMVERSMLLQTLFVDKLASLKRSAPRVKFLLIGEVMMTSPQQNVVQPIWDSDGPIDSTLNIDL</sequence>
<organism evidence="2 3">
    <name type="scientific">Blyttiomyces helicus</name>
    <dbReference type="NCBI Taxonomy" id="388810"/>
    <lineage>
        <taxon>Eukaryota</taxon>
        <taxon>Fungi</taxon>
        <taxon>Fungi incertae sedis</taxon>
        <taxon>Chytridiomycota</taxon>
        <taxon>Chytridiomycota incertae sedis</taxon>
        <taxon>Chytridiomycetes</taxon>
        <taxon>Chytridiomycetes incertae sedis</taxon>
        <taxon>Blyttiomyces</taxon>
    </lineage>
</organism>
<accession>A0A4P9WKM9</accession>
<name>A0A4P9WKM9_9FUNG</name>
<evidence type="ECO:0000313" key="3">
    <source>
        <dbReference type="Proteomes" id="UP000269721"/>
    </source>
</evidence>
<evidence type="ECO:0008006" key="4">
    <source>
        <dbReference type="Google" id="ProtNLM"/>
    </source>
</evidence>
<dbReference type="EMBL" id="KZ994537">
    <property type="protein sequence ID" value="RKO92685.1"/>
    <property type="molecule type" value="Genomic_DNA"/>
</dbReference>
<gene>
    <name evidence="2" type="ORF">BDK51DRAFT_39636</name>
</gene>
<dbReference type="Proteomes" id="UP000269721">
    <property type="component" value="Unassembled WGS sequence"/>
</dbReference>
<proteinExistence type="predicted"/>
<dbReference type="AlphaFoldDB" id="A0A4P9WKM9"/>
<reference evidence="3" key="1">
    <citation type="journal article" date="2018" name="Nat. Microbiol.">
        <title>Leveraging single-cell genomics to expand the fungal tree of life.</title>
        <authorList>
            <person name="Ahrendt S.R."/>
            <person name="Quandt C.A."/>
            <person name="Ciobanu D."/>
            <person name="Clum A."/>
            <person name="Salamov A."/>
            <person name="Andreopoulos B."/>
            <person name="Cheng J.F."/>
            <person name="Woyke T."/>
            <person name="Pelin A."/>
            <person name="Henrissat B."/>
            <person name="Reynolds N.K."/>
            <person name="Benny G.L."/>
            <person name="Smith M.E."/>
            <person name="James T.Y."/>
            <person name="Grigoriev I.V."/>
        </authorList>
    </citation>
    <scope>NUCLEOTIDE SEQUENCE [LARGE SCALE GENOMIC DNA]</scope>
</reference>
<feature type="compositionally biased region" description="Basic and acidic residues" evidence="1">
    <location>
        <begin position="1"/>
        <end position="15"/>
    </location>
</feature>
<evidence type="ECO:0000313" key="2">
    <source>
        <dbReference type="EMBL" id="RKO92685.1"/>
    </source>
</evidence>
<evidence type="ECO:0000256" key="1">
    <source>
        <dbReference type="SAM" id="MobiDB-lite"/>
    </source>
</evidence>